<evidence type="ECO:0000313" key="15">
    <source>
        <dbReference type="EMBL" id="KAK2188595.1"/>
    </source>
</evidence>
<reference evidence="15" key="1">
    <citation type="journal article" date="2023" name="Mol. Biol. Evol.">
        <title>Third-Generation Sequencing Reveals the Adaptive Role of the Epigenome in Three Deep-Sea Polychaetes.</title>
        <authorList>
            <person name="Perez M."/>
            <person name="Aroh O."/>
            <person name="Sun Y."/>
            <person name="Lan Y."/>
            <person name="Juniper S.K."/>
            <person name="Young C.R."/>
            <person name="Angers B."/>
            <person name="Qian P.Y."/>
        </authorList>
    </citation>
    <scope>NUCLEOTIDE SEQUENCE</scope>
    <source>
        <strain evidence="15">R07B-5</strain>
    </source>
</reference>
<evidence type="ECO:0000256" key="3">
    <source>
        <dbReference type="ARBA" id="ARBA00022801"/>
    </source>
</evidence>
<comment type="caution">
    <text evidence="15">The sequence shown here is derived from an EMBL/GenBank/DDBJ whole genome shotgun (WGS) entry which is preliminary data.</text>
</comment>
<evidence type="ECO:0000256" key="1">
    <source>
        <dbReference type="ARBA" id="ARBA00004173"/>
    </source>
</evidence>
<organism evidence="15 16">
    <name type="scientific">Ridgeia piscesae</name>
    <name type="common">Tubeworm</name>
    <dbReference type="NCBI Taxonomy" id="27915"/>
    <lineage>
        <taxon>Eukaryota</taxon>
        <taxon>Metazoa</taxon>
        <taxon>Spiralia</taxon>
        <taxon>Lophotrochozoa</taxon>
        <taxon>Annelida</taxon>
        <taxon>Polychaeta</taxon>
        <taxon>Sedentaria</taxon>
        <taxon>Canalipalpata</taxon>
        <taxon>Sabellida</taxon>
        <taxon>Siboglinidae</taxon>
        <taxon>Ridgeia</taxon>
    </lineage>
</organism>
<accession>A0AAD9P607</accession>
<evidence type="ECO:0000256" key="7">
    <source>
        <dbReference type="ARBA" id="ARBA00039314"/>
    </source>
</evidence>
<evidence type="ECO:0000256" key="4">
    <source>
        <dbReference type="ARBA" id="ARBA00022946"/>
    </source>
</evidence>
<dbReference type="EMBL" id="JAODUO010000127">
    <property type="protein sequence ID" value="KAK2188595.1"/>
    <property type="molecule type" value="Genomic_DNA"/>
</dbReference>
<evidence type="ECO:0000256" key="11">
    <source>
        <dbReference type="ARBA" id="ARBA00046047"/>
    </source>
</evidence>
<dbReference type="InterPro" id="IPR000073">
    <property type="entry name" value="AB_hydrolase_1"/>
</dbReference>
<dbReference type="Pfam" id="PF12697">
    <property type="entry name" value="Abhydrolase_6"/>
    <property type="match status" value="1"/>
</dbReference>
<proteinExistence type="predicted"/>
<comment type="catalytic activity">
    <reaction evidence="12">
        <text>S-hexadecanoyl-L-cysteinyl-[protein] + H2O = L-cysteinyl-[protein] + hexadecanoate + H(+)</text>
        <dbReference type="Rhea" id="RHEA:19233"/>
        <dbReference type="Rhea" id="RHEA-COMP:10131"/>
        <dbReference type="Rhea" id="RHEA-COMP:11032"/>
        <dbReference type="ChEBI" id="CHEBI:7896"/>
        <dbReference type="ChEBI" id="CHEBI:15377"/>
        <dbReference type="ChEBI" id="CHEBI:15378"/>
        <dbReference type="ChEBI" id="CHEBI:29950"/>
        <dbReference type="ChEBI" id="CHEBI:74151"/>
        <dbReference type="EC" id="3.1.2.22"/>
    </reaction>
    <physiologicalReaction direction="left-to-right" evidence="12">
        <dbReference type="Rhea" id="RHEA:19234"/>
    </physiologicalReaction>
</comment>
<dbReference type="AlphaFoldDB" id="A0AAD9P607"/>
<evidence type="ECO:0000256" key="9">
    <source>
        <dbReference type="ARBA" id="ARBA00042645"/>
    </source>
</evidence>
<dbReference type="GO" id="GO:0004553">
    <property type="term" value="F:hydrolase activity, hydrolyzing O-glycosyl compounds"/>
    <property type="evidence" value="ECO:0007669"/>
    <property type="project" value="TreeGrafter"/>
</dbReference>
<evidence type="ECO:0000256" key="8">
    <source>
        <dbReference type="ARBA" id="ARBA00041520"/>
    </source>
</evidence>
<evidence type="ECO:0000256" key="10">
    <source>
        <dbReference type="ARBA" id="ARBA00042704"/>
    </source>
</evidence>
<name>A0AAD9P607_RIDPI</name>
<keyword evidence="3" id="KW-0378">Hydrolase</keyword>
<sequence>MATLLVNKRICFMAFSRSVTQVFSLSRTKLISKNALHTRTLCNATVDSGVQYLARGNSKAIAYRTHHPTDMSSSSLPGIVFLTDFQSNMKEPKSQALESYCQQKNIAYVRFDYQGCGESHSDLTDATLTDWKGDVLAVIDELTAGPQILVGFGMGGWLMAQAAKERPHRVQAMVGIATWADLPGSVDKWAKPKQAQELGEPKESFHVKAPDFSFFMSQKFSHDIQKHSSLFEDDTSSKLAKCPVRLLHGMKDDHVPYNSSIQLAQHLTNRDVEVVLVKSAGHRFDQPDNIQLLFEMLDYLIYGAEEARKLAISSWTAFSVYSSQHRHNPYV</sequence>
<evidence type="ECO:0000256" key="2">
    <source>
        <dbReference type="ARBA" id="ARBA00012423"/>
    </source>
</evidence>
<dbReference type="Gene3D" id="3.40.50.1820">
    <property type="entry name" value="alpha/beta hydrolase"/>
    <property type="match status" value="1"/>
</dbReference>
<keyword evidence="4" id="KW-0809">Transit peptide</keyword>
<comment type="catalytic activity">
    <reaction evidence="13">
        <text>mycophenolic acid O-acyl-beta-D-glucuronide + H2O = mycophenolate + D-glucuronate + H(+)</text>
        <dbReference type="Rhea" id="RHEA:34179"/>
        <dbReference type="ChEBI" id="CHEBI:15377"/>
        <dbReference type="ChEBI" id="CHEBI:15378"/>
        <dbReference type="ChEBI" id="CHEBI:58720"/>
        <dbReference type="ChEBI" id="CHEBI:62932"/>
        <dbReference type="ChEBI" id="CHEBI:66982"/>
        <dbReference type="EC" id="3.1.1.93"/>
    </reaction>
    <physiologicalReaction direction="left-to-right" evidence="13">
        <dbReference type="Rhea" id="RHEA:34180"/>
    </physiologicalReaction>
</comment>
<dbReference type="GO" id="GO:0008474">
    <property type="term" value="F:palmitoyl-(protein) hydrolase activity"/>
    <property type="evidence" value="ECO:0007669"/>
    <property type="project" value="UniProtKB-EC"/>
</dbReference>
<keyword evidence="16" id="KW-1185">Reference proteome</keyword>
<comment type="function">
    <text evidence="11">Acts as an acyl-protein thioesterase that hydrolyzes fatty acids from acylated residues in proteins. Regulates the mitochondrial S-depalmitoylation of the nucleophilic active site residue of peroxiredoxin-5/PRDX5, a key antioxidant protein, therefore modulating mitochondrial antioxidant ability. Also catalyzes the deglucuronidation of mycophenolic acid acyl-glucuronide, an active metabolite of the immunosuppressant drug mycophenolate.</text>
</comment>
<comment type="subcellular location">
    <subcellularLocation>
        <location evidence="1">Mitochondrion</location>
    </subcellularLocation>
</comment>
<protein>
    <recommendedName>
        <fullName evidence="7">Palmitoyl-protein thioesterase ABHD10, mitochondrial</fullName>
        <ecNumber evidence="6">3.1.1.93</ecNumber>
        <ecNumber evidence="2">3.1.2.22</ecNumber>
    </recommendedName>
    <alternativeName>
        <fullName evidence="9">Acyl-protein thioesterase ABHD10</fullName>
    </alternativeName>
    <alternativeName>
        <fullName evidence="10">Alpha/beta hydrolase domain-containing protein 10</fullName>
    </alternativeName>
    <alternativeName>
        <fullName evidence="8">Mycophenolic acid acyl-glucuronide esterase, mitochondrial</fullName>
    </alternativeName>
</protein>
<gene>
    <name evidence="15" type="ORF">NP493_127g02010</name>
</gene>
<dbReference type="GO" id="GO:0005739">
    <property type="term" value="C:mitochondrion"/>
    <property type="evidence" value="ECO:0007669"/>
    <property type="project" value="UniProtKB-SubCell"/>
</dbReference>
<feature type="domain" description="AB hydrolase-1" evidence="14">
    <location>
        <begin position="106"/>
        <end position="288"/>
    </location>
</feature>
<dbReference type="PANTHER" id="PTHR16138:SF7">
    <property type="entry name" value="PALMITOYL-PROTEIN THIOESTERASE ABHD10, MITOCHONDRIAL"/>
    <property type="match status" value="1"/>
</dbReference>
<evidence type="ECO:0000256" key="13">
    <source>
        <dbReference type="ARBA" id="ARBA00047972"/>
    </source>
</evidence>
<evidence type="ECO:0000313" key="16">
    <source>
        <dbReference type="Proteomes" id="UP001209878"/>
    </source>
</evidence>
<evidence type="ECO:0000256" key="12">
    <source>
        <dbReference type="ARBA" id="ARBA00047409"/>
    </source>
</evidence>
<dbReference type="SUPFAM" id="SSF53474">
    <property type="entry name" value="alpha/beta-Hydrolases"/>
    <property type="match status" value="1"/>
</dbReference>
<dbReference type="InterPro" id="IPR052382">
    <property type="entry name" value="ABHD10_acyl-thioesterase"/>
</dbReference>
<dbReference type="GO" id="GO:0102390">
    <property type="term" value="F:mycophenolic acid acyl-glucuronide esterase activity"/>
    <property type="evidence" value="ECO:0007669"/>
    <property type="project" value="UniProtKB-EC"/>
</dbReference>
<evidence type="ECO:0000256" key="5">
    <source>
        <dbReference type="ARBA" id="ARBA00023128"/>
    </source>
</evidence>
<evidence type="ECO:0000256" key="6">
    <source>
        <dbReference type="ARBA" id="ARBA00039132"/>
    </source>
</evidence>
<evidence type="ECO:0000259" key="14">
    <source>
        <dbReference type="Pfam" id="PF12697"/>
    </source>
</evidence>
<dbReference type="EC" id="3.1.2.22" evidence="2"/>
<dbReference type="Proteomes" id="UP001209878">
    <property type="component" value="Unassembled WGS sequence"/>
</dbReference>
<dbReference type="EC" id="3.1.1.93" evidence="6"/>
<dbReference type="PANTHER" id="PTHR16138">
    <property type="entry name" value="MYCOPHENOLIC ACID ACYL-GLUCURONIDE ESTERASE, MITOCHONDRIAL"/>
    <property type="match status" value="1"/>
</dbReference>
<dbReference type="InterPro" id="IPR029058">
    <property type="entry name" value="AB_hydrolase_fold"/>
</dbReference>
<keyword evidence="5" id="KW-0496">Mitochondrion</keyword>